<protein>
    <recommendedName>
        <fullName evidence="4">DUF3558 domain-containing protein</fullName>
    </recommendedName>
</protein>
<organism evidence="2 3">
    <name type="scientific">Streptomyces kurssanovii</name>
    <dbReference type="NCBI Taxonomy" id="67312"/>
    <lineage>
        <taxon>Bacteria</taxon>
        <taxon>Bacillati</taxon>
        <taxon>Actinomycetota</taxon>
        <taxon>Actinomycetes</taxon>
        <taxon>Kitasatosporales</taxon>
        <taxon>Streptomycetaceae</taxon>
        <taxon>Streptomyces</taxon>
    </lineage>
</organism>
<accession>A0ABV3HUK1</accession>
<evidence type="ECO:0008006" key="4">
    <source>
        <dbReference type="Google" id="ProtNLM"/>
    </source>
</evidence>
<name>A0ABV3HUK1_9ACTN</name>
<feature type="signal peptide" evidence="1">
    <location>
        <begin position="1"/>
        <end position="28"/>
    </location>
</feature>
<evidence type="ECO:0000313" key="3">
    <source>
        <dbReference type="Proteomes" id="UP001552521"/>
    </source>
</evidence>
<comment type="caution">
    <text evidence="2">The sequence shown here is derived from an EMBL/GenBank/DDBJ whole genome shotgun (WGS) entry which is preliminary data.</text>
</comment>
<sequence>MHRNSTRAAALISALVLTAAACSDGDSAAVPELPERICWGVFTAGDITPLMPTGKKAAMFSDPFIFDDDRTDSATCNVDIDGRNGMGVRATRLDFERQVDWSSWDVAKPKPIGVGERGIIWSSGAGTHIVCEPSKSPSDPGKYVQLYVSTDRSPDKEELRAALPGLLQKMVTFTQRELNCP</sequence>
<gene>
    <name evidence="2" type="ORF">AB0K36_15000</name>
</gene>
<proteinExistence type="predicted"/>
<dbReference type="Proteomes" id="UP001552521">
    <property type="component" value="Unassembled WGS sequence"/>
</dbReference>
<dbReference type="EMBL" id="JBFAQK010000017">
    <property type="protein sequence ID" value="MEV4682076.1"/>
    <property type="molecule type" value="Genomic_DNA"/>
</dbReference>
<keyword evidence="1" id="KW-0732">Signal</keyword>
<feature type="chain" id="PRO_5047301406" description="DUF3558 domain-containing protein" evidence="1">
    <location>
        <begin position="29"/>
        <end position="181"/>
    </location>
</feature>
<evidence type="ECO:0000256" key="1">
    <source>
        <dbReference type="SAM" id="SignalP"/>
    </source>
</evidence>
<evidence type="ECO:0000313" key="2">
    <source>
        <dbReference type="EMBL" id="MEV4682076.1"/>
    </source>
</evidence>
<dbReference type="PROSITE" id="PS51257">
    <property type="entry name" value="PROKAR_LIPOPROTEIN"/>
    <property type="match status" value="1"/>
</dbReference>
<keyword evidence="3" id="KW-1185">Reference proteome</keyword>
<reference evidence="2 3" key="1">
    <citation type="submission" date="2024-06" db="EMBL/GenBank/DDBJ databases">
        <title>The Natural Products Discovery Center: Release of the First 8490 Sequenced Strains for Exploring Actinobacteria Biosynthetic Diversity.</title>
        <authorList>
            <person name="Kalkreuter E."/>
            <person name="Kautsar S.A."/>
            <person name="Yang D."/>
            <person name="Bader C.D."/>
            <person name="Teijaro C.N."/>
            <person name="Fluegel L."/>
            <person name="Davis C.M."/>
            <person name="Simpson J.R."/>
            <person name="Lauterbach L."/>
            <person name="Steele A.D."/>
            <person name="Gui C."/>
            <person name="Meng S."/>
            <person name="Li G."/>
            <person name="Viehrig K."/>
            <person name="Ye F."/>
            <person name="Su P."/>
            <person name="Kiefer A.F."/>
            <person name="Nichols A."/>
            <person name="Cepeda A.J."/>
            <person name="Yan W."/>
            <person name="Fan B."/>
            <person name="Jiang Y."/>
            <person name="Adhikari A."/>
            <person name="Zheng C.-J."/>
            <person name="Schuster L."/>
            <person name="Cowan T.M."/>
            <person name="Smanski M.J."/>
            <person name="Chevrette M.G."/>
            <person name="De Carvalho L.P.S."/>
            <person name="Shen B."/>
        </authorList>
    </citation>
    <scope>NUCLEOTIDE SEQUENCE [LARGE SCALE GENOMIC DNA]</scope>
    <source>
        <strain evidence="2 3">NPDC049344</strain>
    </source>
</reference>
<dbReference type="RefSeq" id="WP_364593431.1">
    <property type="nucleotide sequence ID" value="NZ_JBFAQK010000017.1"/>
</dbReference>